<dbReference type="GO" id="GO:0015123">
    <property type="term" value="F:acetate transmembrane transporter activity"/>
    <property type="evidence" value="ECO:0007669"/>
    <property type="project" value="TreeGrafter"/>
</dbReference>
<comment type="subcellular location">
    <subcellularLocation>
        <location evidence="1">Membrane</location>
        <topology evidence="1">Multi-pass membrane protein</topology>
    </subcellularLocation>
</comment>
<gene>
    <name evidence="7" type="primary">PARPA_13290.1 scaffold 46619</name>
</gene>
<evidence type="ECO:0000313" key="8">
    <source>
        <dbReference type="Proteomes" id="UP000054107"/>
    </source>
</evidence>
<sequence>MTSTTSASTVERKGDIQHREIDMPVDDVVGHHAAQMHVNAVPSHLTKLQPAPIGFGAFALCSFVLGLYNSGLIVDLPQVAVGVAFGYGAMGQFVCGICELVLGNMFAATSMLTFSGFFFTFGIMMIPSSGFLEVAMANGGIHTVHLCMGLVQIGFAIAAFFFFLGTLRQPILIRLVLLQVFLAFLFGGIGGLASMDKFNIASGWVSFTLALTACPEKEPEWYISVETTKKALSEEAVHTTRMTHGGRHAVAMEAEGLGIPFGPNKTWRRLEVVWRPVIWANFRLLLRENSKRWSSHELKATLEKEI</sequence>
<dbReference type="PANTHER" id="PTHR31123:SF1">
    <property type="entry name" value="ACCUMULATION OF DYADS PROTEIN 2-RELATED"/>
    <property type="match status" value="1"/>
</dbReference>
<evidence type="ECO:0000256" key="6">
    <source>
        <dbReference type="SAM" id="Phobius"/>
    </source>
</evidence>
<feature type="transmembrane region" description="Helical" evidence="6">
    <location>
        <begin position="53"/>
        <end position="73"/>
    </location>
</feature>
<reference evidence="7 8" key="1">
    <citation type="submission" date="2014-09" db="EMBL/GenBank/DDBJ databases">
        <authorList>
            <person name="Ellenberger Sabrina"/>
        </authorList>
    </citation>
    <scope>NUCLEOTIDE SEQUENCE [LARGE SCALE GENOMIC DNA]</scope>
    <source>
        <strain evidence="7 8">CBS 412.66</strain>
    </source>
</reference>
<feature type="transmembrane region" description="Helical" evidence="6">
    <location>
        <begin position="143"/>
        <end position="164"/>
    </location>
</feature>
<evidence type="ECO:0000256" key="2">
    <source>
        <dbReference type="ARBA" id="ARBA00005587"/>
    </source>
</evidence>
<dbReference type="Proteomes" id="UP000054107">
    <property type="component" value="Unassembled WGS sequence"/>
</dbReference>
<dbReference type="OrthoDB" id="3648309at2759"/>
<dbReference type="InterPro" id="IPR051633">
    <property type="entry name" value="AceTr"/>
</dbReference>
<dbReference type="AlphaFoldDB" id="A0A0B7NU10"/>
<dbReference type="GO" id="GO:0005886">
    <property type="term" value="C:plasma membrane"/>
    <property type="evidence" value="ECO:0007669"/>
    <property type="project" value="TreeGrafter"/>
</dbReference>
<organism evidence="7 8">
    <name type="scientific">Parasitella parasitica</name>
    <dbReference type="NCBI Taxonomy" id="35722"/>
    <lineage>
        <taxon>Eukaryota</taxon>
        <taxon>Fungi</taxon>
        <taxon>Fungi incertae sedis</taxon>
        <taxon>Mucoromycota</taxon>
        <taxon>Mucoromycotina</taxon>
        <taxon>Mucoromycetes</taxon>
        <taxon>Mucorales</taxon>
        <taxon>Mucorineae</taxon>
        <taxon>Mucoraceae</taxon>
        <taxon>Parasitella</taxon>
    </lineage>
</organism>
<keyword evidence="4 6" id="KW-1133">Transmembrane helix</keyword>
<dbReference type="PANTHER" id="PTHR31123">
    <property type="entry name" value="ACCUMULATION OF DYADS PROTEIN 2-RELATED"/>
    <property type="match status" value="1"/>
</dbReference>
<feature type="transmembrane region" description="Helical" evidence="6">
    <location>
        <begin position="114"/>
        <end position="137"/>
    </location>
</feature>
<keyword evidence="3 6" id="KW-0812">Transmembrane</keyword>
<dbReference type="EMBL" id="LN733986">
    <property type="protein sequence ID" value="CEP18980.1"/>
    <property type="molecule type" value="Genomic_DNA"/>
</dbReference>
<keyword evidence="5 6" id="KW-0472">Membrane</keyword>
<comment type="similarity">
    <text evidence="2">Belongs to the acetate uptake transporter (AceTr) (TC 2.A.96) family.</text>
</comment>
<accession>A0A0B7NU10</accession>
<proteinExistence type="inferred from homology"/>
<feature type="transmembrane region" description="Helical" evidence="6">
    <location>
        <begin position="171"/>
        <end position="193"/>
    </location>
</feature>
<dbReference type="InterPro" id="IPR000791">
    <property type="entry name" value="Gpr1/Fun34/SatP-like"/>
</dbReference>
<dbReference type="Pfam" id="PF01184">
    <property type="entry name" value="Gpr1_Fun34_YaaH"/>
    <property type="match status" value="1"/>
</dbReference>
<name>A0A0B7NU10_9FUNG</name>
<evidence type="ECO:0000256" key="3">
    <source>
        <dbReference type="ARBA" id="ARBA00022692"/>
    </source>
</evidence>
<evidence type="ECO:0000313" key="7">
    <source>
        <dbReference type="EMBL" id="CEP18980.1"/>
    </source>
</evidence>
<keyword evidence="8" id="KW-1185">Reference proteome</keyword>
<evidence type="ECO:0000256" key="5">
    <source>
        <dbReference type="ARBA" id="ARBA00023136"/>
    </source>
</evidence>
<evidence type="ECO:0000256" key="1">
    <source>
        <dbReference type="ARBA" id="ARBA00004141"/>
    </source>
</evidence>
<protein>
    <submittedName>
        <fullName evidence="7">Uncharacterized protein</fullName>
    </submittedName>
</protein>
<evidence type="ECO:0000256" key="4">
    <source>
        <dbReference type="ARBA" id="ARBA00022989"/>
    </source>
</evidence>
<feature type="transmembrane region" description="Helical" evidence="6">
    <location>
        <begin position="79"/>
        <end position="102"/>
    </location>
</feature>